<name>A0A388TK69_9BACT</name>
<dbReference type="Proteomes" id="UP000275925">
    <property type="component" value="Unassembled WGS sequence"/>
</dbReference>
<reference evidence="1 2" key="1">
    <citation type="journal article" date="2019" name="ISME J.">
        <title>Genome analyses of uncultured TG2/ZB3 bacteria in 'Margulisbacteria' specifically attached to ectosymbiotic spirochetes of protists in the termite gut.</title>
        <authorList>
            <person name="Utami Y.D."/>
            <person name="Kuwahara H."/>
            <person name="Igai K."/>
            <person name="Murakami T."/>
            <person name="Sugaya K."/>
            <person name="Morikawa T."/>
            <person name="Nagura Y."/>
            <person name="Yuki M."/>
            <person name="Deevong P."/>
            <person name="Inoue T."/>
            <person name="Kihara K."/>
            <person name="Lo N."/>
            <person name="Yamada A."/>
            <person name="Ohkuma M."/>
            <person name="Hongoh Y."/>
        </authorList>
    </citation>
    <scope>NUCLEOTIDE SEQUENCE [LARGE SCALE GENOMIC DNA]</scope>
    <source>
        <strain evidence="1">NkOx7-02</strain>
    </source>
</reference>
<evidence type="ECO:0000313" key="1">
    <source>
        <dbReference type="EMBL" id="GBR77263.1"/>
    </source>
</evidence>
<keyword evidence="2" id="KW-1185">Reference proteome</keyword>
<protein>
    <submittedName>
        <fullName evidence="1">Uncharacterized protein</fullName>
    </submittedName>
</protein>
<proteinExistence type="predicted"/>
<organism evidence="1 2">
    <name type="scientific">Candidatus Termititenax persephonae</name>
    <dbReference type="NCBI Taxonomy" id="2218525"/>
    <lineage>
        <taxon>Bacteria</taxon>
        <taxon>Bacillati</taxon>
        <taxon>Candidatus Margulisiibacteriota</taxon>
        <taxon>Candidatus Termititenacia</taxon>
        <taxon>Candidatus Termititenacales</taxon>
        <taxon>Candidatus Termititenacaceae</taxon>
        <taxon>Candidatus Termititenax</taxon>
    </lineage>
</organism>
<comment type="caution">
    <text evidence="1">The sequence shown here is derived from an EMBL/GenBank/DDBJ whole genome shotgun (WGS) entry which is preliminary data.</text>
</comment>
<feature type="non-terminal residue" evidence="1">
    <location>
        <position position="1"/>
    </location>
</feature>
<evidence type="ECO:0000313" key="2">
    <source>
        <dbReference type="Proteomes" id="UP000275925"/>
    </source>
</evidence>
<dbReference type="EMBL" id="BGZO01000163">
    <property type="protein sequence ID" value="GBR77263.1"/>
    <property type="molecule type" value="Genomic_DNA"/>
</dbReference>
<sequence>YNIGAKLIKLIEKFKFFGGDGYGE</sequence>
<dbReference type="AlphaFoldDB" id="A0A388TK69"/>
<accession>A0A388TK69</accession>
<gene>
    <name evidence="1" type="ORF">NO2_1671</name>
</gene>